<dbReference type="AlphaFoldDB" id="A0A7X2S4U0"/>
<name>A0A7X2S4U0_9BACI</name>
<dbReference type="OrthoDB" id="2938417at2"/>
<dbReference type="SUPFAM" id="SSF51735">
    <property type="entry name" value="NAD(P)-binding Rossmann-fold domains"/>
    <property type="match status" value="1"/>
</dbReference>
<evidence type="ECO:0000313" key="1">
    <source>
        <dbReference type="EMBL" id="MTH53258.1"/>
    </source>
</evidence>
<proteinExistence type="predicted"/>
<organism evidence="1 2">
    <name type="scientific">Metabacillus mangrovi</name>
    <dbReference type="NCBI Taxonomy" id="1491830"/>
    <lineage>
        <taxon>Bacteria</taxon>
        <taxon>Bacillati</taxon>
        <taxon>Bacillota</taxon>
        <taxon>Bacilli</taxon>
        <taxon>Bacillales</taxon>
        <taxon>Bacillaceae</taxon>
        <taxon>Metabacillus</taxon>
    </lineage>
</organism>
<dbReference type="EMBL" id="WMIB01000005">
    <property type="protein sequence ID" value="MTH53258.1"/>
    <property type="molecule type" value="Genomic_DNA"/>
</dbReference>
<comment type="caution">
    <text evidence="1">The sequence shown here is derived from an EMBL/GenBank/DDBJ whole genome shotgun (WGS) entry which is preliminary data.</text>
</comment>
<reference evidence="1 2" key="1">
    <citation type="journal article" date="2017" name="Int. J. Syst. Evol. Microbiol.">
        <title>Bacillus mangrovi sp. nov., isolated from a sediment sample from a mangrove forest.</title>
        <authorList>
            <person name="Gupta V."/>
            <person name="Singh P.K."/>
            <person name="Korpole S."/>
            <person name="Tanuku N.R.S."/>
            <person name="Pinnaka A.K."/>
        </authorList>
    </citation>
    <scope>NUCLEOTIDE SEQUENCE [LARGE SCALE GENOMIC DNA]</scope>
    <source>
        <strain evidence="1 2">KCTC 33872</strain>
    </source>
</reference>
<protein>
    <submittedName>
        <fullName evidence="1">Uncharacterized protein</fullName>
    </submittedName>
</protein>
<sequence length="211" mass="23203">MKQAAVLGAHTCLGFALCKEWMERGYSVLAVFEAPSNPFEERRQEEMMMTVGRNALFHPARGNEEPDLAGCDFAVCGTGWLENFQAQDLPQILLAADETQNADSGKTIIYTGPVYGPWQYPGEELINWAKTGFAAVPFRDDPGVFAEDAAKTIADLTDSKPFGKTYYLPGNAAGGEQLTPLSRKTPIAQALKELKLHMEQYPFLYDSSALV</sequence>
<gene>
    <name evidence="1" type="ORF">GKZ89_07510</name>
</gene>
<dbReference type="Proteomes" id="UP000434639">
    <property type="component" value="Unassembled WGS sequence"/>
</dbReference>
<accession>A0A7X2S4U0</accession>
<dbReference type="InterPro" id="IPR036291">
    <property type="entry name" value="NAD(P)-bd_dom_sf"/>
</dbReference>
<keyword evidence="2" id="KW-1185">Reference proteome</keyword>
<dbReference type="RefSeq" id="WP_155111791.1">
    <property type="nucleotide sequence ID" value="NZ_WMIB01000005.1"/>
</dbReference>
<evidence type="ECO:0000313" key="2">
    <source>
        <dbReference type="Proteomes" id="UP000434639"/>
    </source>
</evidence>